<dbReference type="GO" id="GO:0005634">
    <property type="term" value="C:nucleus"/>
    <property type="evidence" value="ECO:0007669"/>
    <property type="project" value="TreeGrafter"/>
</dbReference>
<organism evidence="7 8">
    <name type="scientific">Adineta steineri</name>
    <dbReference type="NCBI Taxonomy" id="433720"/>
    <lineage>
        <taxon>Eukaryota</taxon>
        <taxon>Metazoa</taxon>
        <taxon>Spiralia</taxon>
        <taxon>Gnathifera</taxon>
        <taxon>Rotifera</taxon>
        <taxon>Eurotatoria</taxon>
        <taxon>Bdelloidea</taxon>
        <taxon>Adinetida</taxon>
        <taxon>Adinetidae</taxon>
        <taxon>Adineta</taxon>
    </lineage>
</organism>
<evidence type="ECO:0000313" key="7">
    <source>
        <dbReference type="EMBL" id="CAF1567014.1"/>
    </source>
</evidence>
<dbReference type="GO" id="GO:0036126">
    <property type="term" value="C:sperm flagellum"/>
    <property type="evidence" value="ECO:0007669"/>
    <property type="project" value="TreeGrafter"/>
</dbReference>
<dbReference type="OrthoDB" id="5788000at2759"/>
<dbReference type="GO" id="GO:0060294">
    <property type="term" value="P:cilium movement involved in cell motility"/>
    <property type="evidence" value="ECO:0007669"/>
    <property type="project" value="UniProtKB-UniRule"/>
</dbReference>
<dbReference type="PRINTS" id="PR00511">
    <property type="entry name" value="TEKTIN"/>
</dbReference>
<evidence type="ECO:0000256" key="1">
    <source>
        <dbReference type="ARBA" id="ARBA00007209"/>
    </source>
</evidence>
<proteinExistence type="inferred from homology"/>
<dbReference type="AlphaFoldDB" id="A0A815Y8Q1"/>
<keyword evidence="4" id="KW-0966">Cell projection</keyword>
<dbReference type="InterPro" id="IPR000435">
    <property type="entry name" value="Tektins"/>
</dbReference>
<sequence length="430" mass="50041">MLSSENYEFDPSYRGQTGTSIGVSTVGFRTNKYNPNEWQENNYAKYHQTFNDRDASEKQRWQATRTEHETLALQQQTQALSTKKLQQRLHDVNFWKFELNRMIEDIRNETDLLVAQKKRLTNALDATEAPLHIATESLGNRDRRYGEDRVYDGVEVALLKEVEIINNVQNLLRQTIMTAEQQIRSNRNAKQNLEMDWSNKYEASVADAKATNRRNEDVDIMFYPGVARHYDNQSTPESWAQNSHDNIVNAQNQLMASIQLRSLIDSILMDTSRDMREQADVVETEFGRRISEMSDAMQKMNFNMRETLQAIAENERKIDMLRASIRAKEAPLKVAQTRLYDRRARPGVESCHDPAQDHLVGEVYQLSQTIDSLTGELREAEANLKKLRDDHQILVKEIEMKKNSLYIDQQKTMPIRMRYPSVQRLIGYNA</sequence>
<accession>A0A815Y8Q1</accession>
<name>A0A815Y8Q1_9BILA</name>
<dbReference type="InterPro" id="IPR048256">
    <property type="entry name" value="Tektin-like"/>
</dbReference>
<reference evidence="7" key="1">
    <citation type="submission" date="2021-02" db="EMBL/GenBank/DDBJ databases">
        <authorList>
            <person name="Nowell W R."/>
        </authorList>
    </citation>
    <scope>NUCLEOTIDE SEQUENCE</scope>
</reference>
<gene>
    <name evidence="6" type="ORF">BJG266_LOCUS31475</name>
    <name evidence="7" type="ORF">QVE165_LOCUS48432</name>
</gene>
<dbReference type="EMBL" id="CAJNOI010000466">
    <property type="protein sequence ID" value="CAF1286062.1"/>
    <property type="molecule type" value="Genomic_DNA"/>
</dbReference>
<dbReference type="Proteomes" id="UP000663877">
    <property type="component" value="Unassembled WGS sequence"/>
</dbReference>
<dbReference type="GO" id="GO:0005930">
    <property type="term" value="C:axoneme"/>
    <property type="evidence" value="ECO:0007669"/>
    <property type="project" value="UniProtKB-SubCell"/>
</dbReference>
<dbReference type="Pfam" id="PF03148">
    <property type="entry name" value="Tektin"/>
    <property type="match status" value="1"/>
</dbReference>
<evidence type="ECO:0000313" key="8">
    <source>
        <dbReference type="Proteomes" id="UP000663832"/>
    </source>
</evidence>
<keyword evidence="8" id="KW-1185">Reference proteome</keyword>
<keyword evidence="4" id="KW-0969">Cilium</keyword>
<dbReference type="PANTHER" id="PTHR19960">
    <property type="entry name" value="TEKTIN"/>
    <property type="match status" value="1"/>
</dbReference>
<keyword evidence="2" id="KW-0963">Cytoplasm</keyword>
<evidence type="ECO:0000256" key="5">
    <source>
        <dbReference type="SAM" id="Coils"/>
    </source>
</evidence>
<keyword evidence="3 5" id="KW-0175">Coiled coil</keyword>
<evidence type="ECO:0000256" key="2">
    <source>
        <dbReference type="ARBA" id="ARBA00022490"/>
    </source>
</evidence>
<dbReference type="Proteomes" id="UP000663832">
    <property type="component" value="Unassembled WGS sequence"/>
</dbReference>
<protein>
    <recommendedName>
        <fullName evidence="4">Tektin</fullName>
    </recommendedName>
</protein>
<evidence type="ECO:0000256" key="4">
    <source>
        <dbReference type="RuleBase" id="RU367040"/>
    </source>
</evidence>
<comment type="caution">
    <text evidence="7">The sequence shown here is derived from an EMBL/GenBank/DDBJ whole genome shotgun (WGS) entry which is preliminary data.</text>
</comment>
<feature type="coiled-coil region" evidence="5">
    <location>
        <begin position="363"/>
        <end position="404"/>
    </location>
</feature>
<evidence type="ECO:0000313" key="6">
    <source>
        <dbReference type="EMBL" id="CAF1286062.1"/>
    </source>
</evidence>
<dbReference type="EMBL" id="CAJNOM010000816">
    <property type="protein sequence ID" value="CAF1567014.1"/>
    <property type="molecule type" value="Genomic_DNA"/>
</dbReference>
<comment type="similarity">
    <text evidence="1 4">Belongs to the tektin family.</text>
</comment>
<evidence type="ECO:0000256" key="3">
    <source>
        <dbReference type="ARBA" id="ARBA00023054"/>
    </source>
</evidence>
<keyword evidence="4" id="KW-0282">Flagellum</keyword>
<dbReference type="GO" id="GO:0060271">
    <property type="term" value="P:cilium assembly"/>
    <property type="evidence" value="ECO:0007669"/>
    <property type="project" value="UniProtKB-UniRule"/>
</dbReference>
<comment type="subcellular location">
    <subcellularLocation>
        <location evidence="4">Cytoplasm</location>
        <location evidence="4">Cytoskeleton</location>
        <location evidence="4">Cilium axoneme</location>
    </subcellularLocation>
</comment>
<dbReference type="GO" id="GO:0015630">
    <property type="term" value="C:microtubule cytoskeleton"/>
    <property type="evidence" value="ECO:0007669"/>
    <property type="project" value="UniProtKB-UniRule"/>
</dbReference>
<dbReference type="PANTHER" id="PTHR19960:SF12">
    <property type="entry name" value="TEKTIN-4"/>
    <property type="match status" value="1"/>
</dbReference>